<dbReference type="EMBL" id="HBEA01011282">
    <property type="protein sequence ID" value="CAD8259126.1"/>
    <property type="molecule type" value="Transcribed_RNA"/>
</dbReference>
<evidence type="ECO:0000313" key="2">
    <source>
        <dbReference type="EMBL" id="CAD8259126.1"/>
    </source>
</evidence>
<organism evidence="2">
    <name type="scientific">Pinguiococcus pyrenoidosus</name>
    <dbReference type="NCBI Taxonomy" id="172671"/>
    <lineage>
        <taxon>Eukaryota</taxon>
        <taxon>Sar</taxon>
        <taxon>Stramenopiles</taxon>
        <taxon>Ochrophyta</taxon>
        <taxon>Pinguiophyceae</taxon>
        <taxon>Pinguiochrysidales</taxon>
        <taxon>Pinguiochrysidaceae</taxon>
        <taxon>Pinguiococcus</taxon>
    </lineage>
</organism>
<feature type="region of interest" description="Disordered" evidence="1">
    <location>
        <begin position="41"/>
        <end position="81"/>
    </location>
</feature>
<name>A0A7R9UBC8_9STRA</name>
<accession>A0A7R9UBC8</accession>
<evidence type="ECO:0000256" key="1">
    <source>
        <dbReference type="SAM" id="MobiDB-lite"/>
    </source>
</evidence>
<dbReference type="AlphaFoldDB" id="A0A7R9UBC8"/>
<gene>
    <name evidence="2" type="ORF">PPYR1160_LOCUS8627</name>
</gene>
<proteinExistence type="predicted"/>
<protein>
    <submittedName>
        <fullName evidence="2">Uncharacterized protein</fullName>
    </submittedName>
</protein>
<sequence length="189" mass="21157">MVFQKDGPQGLYKRSCLAAISQGPDERTRTPTADALMELSHPLPVTFKPSPDRKRPMAPGEDAPLRATKRPKRSPRREPERDLFLDANTLDKAVRHSVKVIMGKDSDVNPALLRKMRTSVAAIGFAMRHPGSTLPICKEARRLVQTAKLHEVTPHSKGKECFGCQVWKSITHAVRLVHVENRKSKALKK</sequence>
<reference evidence="2" key="1">
    <citation type="submission" date="2021-01" db="EMBL/GenBank/DDBJ databases">
        <authorList>
            <person name="Corre E."/>
            <person name="Pelletier E."/>
            <person name="Niang G."/>
            <person name="Scheremetjew M."/>
            <person name="Finn R."/>
            <person name="Kale V."/>
            <person name="Holt S."/>
            <person name="Cochrane G."/>
            <person name="Meng A."/>
            <person name="Brown T."/>
            <person name="Cohen L."/>
        </authorList>
    </citation>
    <scope>NUCLEOTIDE SEQUENCE</scope>
    <source>
        <strain evidence="2">CCMP2078</strain>
    </source>
</reference>